<feature type="domain" description="ABC3 transporter permease C-terminal" evidence="7">
    <location>
        <begin position="692"/>
        <end position="795"/>
    </location>
</feature>
<feature type="transmembrane region" description="Helical" evidence="6">
    <location>
        <begin position="409"/>
        <end position="434"/>
    </location>
</feature>
<accession>A0A3N9TK86</accession>
<dbReference type="AlphaFoldDB" id="A0A3N9TK86"/>
<feature type="transmembrane region" description="Helical" evidence="6">
    <location>
        <begin position="776"/>
        <end position="795"/>
    </location>
</feature>
<dbReference type="OrthoDB" id="5292592at2"/>
<evidence type="ECO:0000313" key="9">
    <source>
        <dbReference type="EMBL" id="RQW64798.1"/>
    </source>
</evidence>
<keyword evidence="10" id="KW-1185">Reference proteome</keyword>
<keyword evidence="2" id="KW-1003">Cell membrane</keyword>
<evidence type="ECO:0000256" key="2">
    <source>
        <dbReference type="ARBA" id="ARBA00022475"/>
    </source>
</evidence>
<dbReference type="InterPro" id="IPR025857">
    <property type="entry name" value="MacB_PCD"/>
</dbReference>
<evidence type="ECO:0000256" key="4">
    <source>
        <dbReference type="ARBA" id="ARBA00022989"/>
    </source>
</evidence>
<keyword evidence="3 6" id="KW-0812">Transmembrane</keyword>
<feature type="domain" description="MacB-like periplasmic core" evidence="8">
    <location>
        <begin position="28"/>
        <end position="221"/>
    </location>
</feature>
<feature type="transmembrane region" description="Helical" evidence="6">
    <location>
        <begin position="455"/>
        <end position="477"/>
    </location>
</feature>
<name>A0A3N9TK86_9VIBR</name>
<feature type="transmembrane region" description="Helical" evidence="6">
    <location>
        <begin position="252"/>
        <end position="278"/>
    </location>
</feature>
<comment type="caution">
    <text evidence="9">The sequence shown here is derived from an EMBL/GenBank/DDBJ whole genome shotgun (WGS) entry which is preliminary data.</text>
</comment>
<comment type="subcellular location">
    <subcellularLocation>
        <location evidence="1">Cell membrane</location>
        <topology evidence="1">Multi-pass membrane protein</topology>
    </subcellularLocation>
</comment>
<evidence type="ECO:0000259" key="7">
    <source>
        <dbReference type="Pfam" id="PF02687"/>
    </source>
</evidence>
<feature type="transmembrane region" description="Helical" evidence="6">
    <location>
        <begin position="342"/>
        <end position="365"/>
    </location>
</feature>
<dbReference type="PANTHER" id="PTHR30287">
    <property type="entry name" value="MEMBRANE COMPONENT OF PREDICTED ABC SUPERFAMILY METABOLITE UPTAKE TRANSPORTER"/>
    <property type="match status" value="1"/>
</dbReference>
<dbReference type="Pfam" id="PF02687">
    <property type="entry name" value="FtsX"/>
    <property type="match status" value="2"/>
</dbReference>
<dbReference type="PANTHER" id="PTHR30287:SF1">
    <property type="entry name" value="INNER MEMBRANE PROTEIN"/>
    <property type="match status" value="1"/>
</dbReference>
<dbReference type="GO" id="GO:0005886">
    <property type="term" value="C:plasma membrane"/>
    <property type="evidence" value="ECO:0007669"/>
    <property type="project" value="UniProtKB-SubCell"/>
</dbReference>
<protein>
    <submittedName>
        <fullName evidence="9">FtsX-like permease family protein</fullName>
    </submittedName>
</protein>
<dbReference type="InterPro" id="IPR038766">
    <property type="entry name" value="Membrane_comp_ABC_pdt"/>
</dbReference>
<keyword evidence="5 6" id="KW-0472">Membrane</keyword>
<feature type="transmembrane region" description="Helical" evidence="6">
    <location>
        <begin position="735"/>
        <end position="764"/>
    </location>
</feature>
<evidence type="ECO:0000259" key="8">
    <source>
        <dbReference type="Pfam" id="PF12704"/>
    </source>
</evidence>
<keyword evidence="4 6" id="KW-1133">Transmembrane helix</keyword>
<gene>
    <name evidence="9" type="ORF">EES38_01785</name>
</gene>
<dbReference type="Proteomes" id="UP000281112">
    <property type="component" value="Unassembled WGS sequence"/>
</dbReference>
<dbReference type="RefSeq" id="WP_124935447.1">
    <property type="nucleotide sequence ID" value="NZ_RJVQ01000001.1"/>
</dbReference>
<dbReference type="EMBL" id="RJVQ01000001">
    <property type="protein sequence ID" value="RQW64798.1"/>
    <property type="molecule type" value="Genomic_DNA"/>
</dbReference>
<sequence length="810" mass="89627">MMNNRSPLKFYYQWSLRELRSSQLWPIAIAIVLIVASIFSMSAISERMSQAIDKQGKDALLGDIVFESANPPPSLLLDAQVDGVDAKSLMTRFSTMMFSGTSMKLVMVKAVEENYPLRGNLKLERDGKIQDHVEPGTVWLDKSLMTELGLKVGDDVAIGDLESTITGVIAEEPGISFNPFRQLSTVYISQKDLSQTGAIQVGSRVEYNVFINASSSAIDNVKKLVELQPGDEWEDTDKESRASQIFDKTRQYVSMIVVVIVLMATATLVVTSQSYVKSRSGIIRALRSMGANKGWIKRWLVVQLGMMLGASIVIGLLLGIAFERLLRIPLASLLPDPLPVLTFQPYLIAIVMCISVLIPAMGLPISRLWKTGIQSDRGQKPILSVLGRAHIILLPLVVMLVLFNGNIIVWLMLAGVVVLFVVLGGVSLGIISFANKLVVHPVLKLALTRMNHTKFLTGLQLGALSLSLMLISVVWMVKTDLFSDWQSVLPDNSPNVFAFNISTAQKDSYHDQISEFATEISPMFPIVRGRITEINGENAAQHAGGEDKSNALRRELNFTWANSIPDYNKVLSGVWTNSNGVSVESGVAEELNIKVGDKLSFVANSITFSAVVNSIREVEWRSMKPNFFFIFTPDVMKEINSSWLVSYRLDDTFENQFSDLSRHFPTVSVIDLRVLTEKIQGLLGQVVWAISLLSLLAVMAGLLLIVTVLALSISTRRDEVKVYRTLGSSQKRIQWTLFAEFGFMGALGSIVACAGAELIVTLVNQHVFGIESSLHWGLYMTLPIITVLGLILMIYRSSHVLIKQFYQQTN</sequence>
<feature type="transmembrane region" description="Helical" evidence="6">
    <location>
        <begin position="299"/>
        <end position="322"/>
    </location>
</feature>
<proteinExistence type="predicted"/>
<dbReference type="Pfam" id="PF12704">
    <property type="entry name" value="MacB_PCD"/>
    <property type="match status" value="1"/>
</dbReference>
<feature type="transmembrane region" description="Helical" evidence="6">
    <location>
        <begin position="385"/>
        <end position="403"/>
    </location>
</feature>
<evidence type="ECO:0000313" key="10">
    <source>
        <dbReference type="Proteomes" id="UP000281112"/>
    </source>
</evidence>
<feature type="domain" description="ABC3 transporter permease C-terminal" evidence="7">
    <location>
        <begin position="255"/>
        <end position="370"/>
    </location>
</feature>
<feature type="transmembrane region" description="Helical" evidence="6">
    <location>
        <begin position="24"/>
        <end position="44"/>
    </location>
</feature>
<reference evidence="9 10" key="1">
    <citation type="submission" date="2018-11" db="EMBL/GenBank/DDBJ databases">
        <title>Vibrio LJC006 sp. nov., isolated from seawater during the bloom of the enteromorpha.</title>
        <authorList>
            <person name="Liang J."/>
        </authorList>
    </citation>
    <scope>NUCLEOTIDE SEQUENCE [LARGE SCALE GENOMIC DNA]</scope>
    <source>
        <strain evidence="9 10">LJC006</strain>
    </source>
</reference>
<evidence type="ECO:0000256" key="5">
    <source>
        <dbReference type="ARBA" id="ARBA00023136"/>
    </source>
</evidence>
<evidence type="ECO:0000256" key="1">
    <source>
        <dbReference type="ARBA" id="ARBA00004651"/>
    </source>
</evidence>
<organism evidence="9 10">
    <name type="scientific">Vibrio viridaestus</name>
    <dbReference type="NCBI Taxonomy" id="2487322"/>
    <lineage>
        <taxon>Bacteria</taxon>
        <taxon>Pseudomonadati</taxon>
        <taxon>Pseudomonadota</taxon>
        <taxon>Gammaproteobacteria</taxon>
        <taxon>Vibrionales</taxon>
        <taxon>Vibrionaceae</taxon>
        <taxon>Vibrio</taxon>
    </lineage>
</organism>
<evidence type="ECO:0000256" key="6">
    <source>
        <dbReference type="SAM" id="Phobius"/>
    </source>
</evidence>
<feature type="transmembrane region" description="Helical" evidence="6">
    <location>
        <begin position="686"/>
        <end position="714"/>
    </location>
</feature>
<evidence type="ECO:0000256" key="3">
    <source>
        <dbReference type="ARBA" id="ARBA00022692"/>
    </source>
</evidence>
<dbReference type="InterPro" id="IPR003838">
    <property type="entry name" value="ABC3_permease_C"/>
</dbReference>